<gene>
    <name evidence="1" type="ORF">Dfulv_36960</name>
</gene>
<reference evidence="1" key="2">
    <citation type="submission" date="2022-09" db="EMBL/GenBank/DDBJ databases">
        <title>Biosynthetic gene clusters of Dactylosporangioum fulvum.</title>
        <authorList>
            <person name="Caradec T."/>
        </authorList>
    </citation>
    <scope>NUCLEOTIDE SEQUENCE</scope>
    <source>
        <strain evidence="1">NRRL B-16292</strain>
    </source>
</reference>
<dbReference type="EMBL" id="CP073720">
    <property type="protein sequence ID" value="UWP80702.1"/>
    <property type="molecule type" value="Genomic_DNA"/>
</dbReference>
<keyword evidence="1" id="KW-0540">Nuclease</keyword>
<name>A0ABY5VSF5_9ACTN</name>
<keyword evidence="2" id="KW-1185">Reference proteome</keyword>
<keyword evidence="1" id="KW-0255">Endonuclease</keyword>
<proteinExistence type="predicted"/>
<dbReference type="GO" id="GO:0004519">
    <property type="term" value="F:endonuclease activity"/>
    <property type="evidence" value="ECO:0007669"/>
    <property type="project" value="UniProtKB-KW"/>
</dbReference>
<evidence type="ECO:0000313" key="1">
    <source>
        <dbReference type="EMBL" id="UWP80702.1"/>
    </source>
</evidence>
<evidence type="ECO:0000313" key="2">
    <source>
        <dbReference type="Proteomes" id="UP001059617"/>
    </source>
</evidence>
<organism evidence="1 2">
    <name type="scientific">Dactylosporangium fulvum</name>
    <dbReference type="NCBI Taxonomy" id="53359"/>
    <lineage>
        <taxon>Bacteria</taxon>
        <taxon>Bacillati</taxon>
        <taxon>Actinomycetota</taxon>
        <taxon>Actinomycetes</taxon>
        <taxon>Micromonosporales</taxon>
        <taxon>Micromonosporaceae</taxon>
        <taxon>Dactylosporangium</taxon>
    </lineage>
</organism>
<reference evidence="1" key="1">
    <citation type="submission" date="2021-04" db="EMBL/GenBank/DDBJ databases">
        <authorList>
            <person name="Hartkoorn R.C."/>
            <person name="Beaudoing E."/>
            <person name="Hot D."/>
        </authorList>
    </citation>
    <scope>NUCLEOTIDE SEQUENCE</scope>
    <source>
        <strain evidence="1">NRRL B-16292</strain>
    </source>
</reference>
<keyword evidence="1" id="KW-0378">Hydrolase</keyword>
<protein>
    <submittedName>
        <fullName evidence="1">Endonuclease domain-containing protein</fullName>
    </submittedName>
</protein>
<sequence>MSWNSAERDPPRGDDPLEHLLFRQHWVISRTQALRHLSPGAIRHRVETGRWQRAHRSVYVAMTGSIGLAQRRWIAILATRGVLAGFSALEALGLKGYPKPYTEILIPFSRRVIALPETAVRRTRCLPVEHALAGSVPPVTTAARALVDAAQWAHDDSEAAAVIAAGFQQRLVAGDEVHTVLARMRGVRREQLIHRAAESAAGGSESVSEIEFLDLCRRNGLPEPSRQVVRRDSAGRKRYRDALFDDYGIHVEIDGSQHMEVRAWAADMRQHNDLAIAGARLLRFTAWQVRHEPADVARQLRAALMAAGWRPGRPGQVA</sequence>
<accession>A0ABY5VSF5</accession>
<dbReference type="Proteomes" id="UP001059617">
    <property type="component" value="Chromosome"/>
</dbReference>
<dbReference type="RefSeq" id="WP_259858459.1">
    <property type="nucleotide sequence ID" value="NZ_BAAAST010000101.1"/>
</dbReference>